<comment type="similarity">
    <text evidence="7">Belongs to the inositol monophosphatase superfamily.</text>
</comment>
<feature type="binding site" evidence="6">
    <location>
        <position position="80"/>
    </location>
    <ligand>
        <name>Mg(2+)</name>
        <dbReference type="ChEBI" id="CHEBI:18420"/>
        <label>1</label>
        <note>catalytic</note>
    </ligand>
</feature>
<dbReference type="Gene3D" id="3.40.190.80">
    <property type="match status" value="1"/>
</dbReference>
<keyword evidence="3 6" id="KW-0479">Metal-binding</keyword>
<feature type="binding site" evidence="6">
    <location>
        <position position="64"/>
    </location>
    <ligand>
        <name>Mg(2+)</name>
        <dbReference type="ChEBI" id="CHEBI:18420"/>
        <label>1</label>
        <note>catalytic</note>
    </ligand>
</feature>
<dbReference type="GO" id="GO:0006020">
    <property type="term" value="P:inositol metabolic process"/>
    <property type="evidence" value="ECO:0007669"/>
    <property type="project" value="TreeGrafter"/>
</dbReference>
<dbReference type="PANTHER" id="PTHR20854:SF4">
    <property type="entry name" value="INOSITOL-1-MONOPHOSPHATASE-RELATED"/>
    <property type="match status" value="1"/>
</dbReference>
<keyword evidence="4 7" id="KW-0378">Hydrolase</keyword>
<comment type="caution">
    <text evidence="8">The sequence shown here is derived from an EMBL/GenBank/DDBJ whole genome shotgun (WGS) entry which is preliminary data.</text>
</comment>
<feature type="binding site" evidence="6">
    <location>
        <position position="82"/>
    </location>
    <ligand>
        <name>Mg(2+)</name>
        <dbReference type="ChEBI" id="CHEBI:18420"/>
        <label>1</label>
        <note>catalytic</note>
    </ligand>
</feature>
<keyword evidence="5 6" id="KW-0460">Magnesium</keyword>
<evidence type="ECO:0000313" key="8">
    <source>
        <dbReference type="EMBL" id="KKW42622.1"/>
    </source>
</evidence>
<gene>
    <name evidence="8" type="ORF">UY92_C0005G0044</name>
</gene>
<dbReference type="GO" id="GO:0046872">
    <property type="term" value="F:metal ion binding"/>
    <property type="evidence" value="ECO:0007669"/>
    <property type="project" value="UniProtKB-KW"/>
</dbReference>
<feature type="binding site" evidence="6">
    <location>
        <position position="83"/>
    </location>
    <ligand>
        <name>Mg(2+)</name>
        <dbReference type="ChEBI" id="CHEBI:18420"/>
        <label>1</label>
        <note>catalytic</note>
    </ligand>
</feature>
<evidence type="ECO:0000256" key="5">
    <source>
        <dbReference type="ARBA" id="ARBA00022842"/>
    </source>
</evidence>
<comment type="cofactor">
    <cofactor evidence="2 6 7">
        <name>Mg(2+)</name>
        <dbReference type="ChEBI" id="CHEBI:18420"/>
    </cofactor>
</comment>
<dbReference type="CDD" id="cd01639">
    <property type="entry name" value="IMPase"/>
    <property type="match status" value="1"/>
</dbReference>
<sequence length="255" mass="28357">MLETGIQAALQASKVVEGYFGHLPTVGYKDPLHRDLVTMADKKSEEVIKEIILSHYPHHGFWGEESGQHGLSNEYVWIVDPLDGTTNFTLDLPLYSVSLALMHKNEIVLGIVYIPKTEELFYAERGRGAFGNDKKLAVSNTGSLAQAACSVEYWSKDYEHIEQGLADFTFFARRTKKIRSLSSSILELCFVAKGSLDFCVLDTYFLDLAAAKLIVEEAGGRCTLSDGQPVKPGFDRRLMRIIASNAALHPQIVTR</sequence>
<evidence type="ECO:0000256" key="6">
    <source>
        <dbReference type="PIRSR" id="PIRSR600760-2"/>
    </source>
</evidence>
<dbReference type="AlphaFoldDB" id="A0A0G2AMU7"/>
<evidence type="ECO:0000256" key="1">
    <source>
        <dbReference type="ARBA" id="ARBA00001033"/>
    </source>
</evidence>
<dbReference type="InterPro" id="IPR020583">
    <property type="entry name" value="Inositol_monoP_metal-BS"/>
</dbReference>
<dbReference type="Proteomes" id="UP000033870">
    <property type="component" value="Unassembled WGS sequence"/>
</dbReference>
<dbReference type="FunFam" id="3.30.540.10:FF:000003">
    <property type="entry name" value="Inositol-1-monophosphatase"/>
    <property type="match status" value="1"/>
</dbReference>
<evidence type="ECO:0000256" key="3">
    <source>
        <dbReference type="ARBA" id="ARBA00022723"/>
    </source>
</evidence>
<feature type="binding site" evidence="6">
    <location>
        <position position="207"/>
    </location>
    <ligand>
        <name>Mg(2+)</name>
        <dbReference type="ChEBI" id="CHEBI:18420"/>
        <label>1</label>
        <note>catalytic</note>
    </ligand>
</feature>
<dbReference type="Gene3D" id="3.30.540.10">
    <property type="entry name" value="Fructose-1,6-Bisphosphatase, subunit A, domain 1"/>
    <property type="match status" value="1"/>
</dbReference>
<evidence type="ECO:0000256" key="4">
    <source>
        <dbReference type="ARBA" id="ARBA00022801"/>
    </source>
</evidence>
<dbReference type="PANTHER" id="PTHR20854">
    <property type="entry name" value="INOSITOL MONOPHOSPHATASE"/>
    <property type="match status" value="1"/>
</dbReference>
<name>A0A0G2AMU7_9BACT</name>
<evidence type="ECO:0000256" key="7">
    <source>
        <dbReference type="RuleBase" id="RU364068"/>
    </source>
</evidence>
<accession>A0A0G2AMU7</accession>
<dbReference type="PROSITE" id="PS00629">
    <property type="entry name" value="IMP_1"/>
    <property type="match status" value="1"/>
</dbReference>
<dbReference type="EMBL" id="LCRX01000005">
    <property type="protein sequence ID" value="KKW42622.1"/>
    <property type="molecule type" value="Genomic_DNA"/>
</dbReference>
<dbReference type="Pfam" id="PF00459">
    <property type="entry name" value="Inositol_P"/>
    <property type="match status" value="1"/>
</dbReference>
<evidence type="ECO:0000313" key="9">
    <source>
        <dbReference type="Proteomes" id="UP000033870"/>
    </source>
</evidence>
<dbReference type="PATRIC" id="fig|1619044.3.peg.421"/>
<organism evidence="8 9">
    <name type="scientific">Candidatus Magasanikbacteria bacterium GW2011_GWA2_56_11</name>
    <dbReference type="NCBI Taxonomy" id="1619044"/>
    <lineage>
        <taxon>Bacteria</taxon>
        <taxon>Candidatus Magasanikiibacteriota</taxon>
    </lineage>
</organism>
<dbReference type="GO" id="GO:0008934">
    <property type="term" value="F:inositol monophosphate 1-phosphatase activity"/>
    <property type="evidence" value="ECO:0007669"/>
    <property type="project" value="InterPro"/>
</dbReference>
<dbReference type="GO" id="GO:0007165">
    <property type="term" value="P:signal transduction"/>
    <property type="evidence" value="ECO:0007669"/>
    <property type="project" value="TreeGrafter"/>
</dbReference>
<protein>
    <recommendedName>
        <fullName evidence="7">Inositol-1-monophosphatase</fullName>
        <ecNumber evidence="7">3.1.3.25</ecNumber>
    </recommendedName>
</protein>
<dbReference type="EC" id="3.1.3.25" evidence="7"/>
<proteinExistence type="inferred from homology"/>
<reference evidence="8 9" key="1">
    <citation type="journal article" date="2015" name="Nature">
        <title>rRNA introns, odd ribosomes, and small enigmatic genomes across a large radiation of phyla.</title>
        <authorList>
            <person name="Brown C.T."/>
            <person name="Hug L.A."/>
            <person name="Thomas B.C."/>
            <person name="Sharon I."/>
            <person name="Castelle C.J."/>
            <person name="Singh A."/>
            <person name="Wilkins M.J."/>
            <person name="Williams K.H."/>
            <person name="Banfield J.F."/>
        </authorList>
    </citation>
    <scope>NUCLEOTIDE SEQUENCE [LARGE SCALE GENOMIC DNA]</scope>
</reference>
<evidence type="ECO:0000256" key="2">
    <source>
        <dbReference type="ARBA" id="ARBA00001946"/>
    </source>
</evidence>
<dbReference type="STRING" id="1619044.UY92_C0005G0044"/>
<dbReference type="SUPFAM" id="SSF56655">
    <property type="entry name" value="Carbohydrate phosphatase"/>
    <property type="match status" value="1"/>
</dbReference>
<comment type="catalytic activity">
    <reaction evidence="1 7">
        <text>a myo-inositol phosphate + H2O = myo-inositol + phosphate</text>
        <dbReference type="Rhea" id="RHEA:24056"/>
        <dbReference type="ChEBI" id="CHEBI:15377"/>
        <dbReference type="ChEBI" id="CHEBI:17268"/>
        <dbReference type="ChEBI" id="CHEBI:43474"/>
        <dbReference type="ChEBI" id="CHEBI:84139"/>
        <dbReference type="EC" id="3.1.3.25"/>
    </reaction>
</comment>
<dbReference type="InterPro" id="IPR033942">
    <property type="entry name" value="IMPase"/>
</dbReference>
<dbReference type="PRINTS" id="PR00377">
    <property type="entry name" value="IMPHPHTASES"/>
</dbReference>
<dbReference type="InterPro" id="IPR000760">
    <property type="entry name" value="Inositol_monophosphatase-like"/>
</dbReference>